<dbReference type="Gene3D" id="2.40.100.10">
    <property type="entry name" value="Cyclophilin-like"/>
    <property type="match status" value="1"/>
</dbReference>
<evidence type="ECO:0000313" key="9">
    <source>
        <dbReference type="EMBL" id="KAJ1363763.1"/>
    </source>
</evidence>
<evidence type="ECO:0000313" key="10">
    <source>
        <dbReference type="Proteomes" id="UP001196413"/>
    </source>
</evidence>
<dbReference type="EMBL" id="JAHQIW010004799">
    <property type="protein sequence ID" value="KAJ1363763.1"/>
    <property type="molecule type" value="Genomic_DNA"/>
</dbReference>
<evidence type="ECO:0000256" key="3">
    <source>
        <dbReference type="ARBA" id="ARBA00022574"/>
    </source>
</evidence>
<dbReference type="PANTHER" id="PTHR45625">
    <property type="entry name" value="PEPTIDYL-PROLYL CIS-TRANS ISOMERASE-RELATED"/>
    <property type="match status" value="1"/>
</dbReference>
<keyword evidence="4" id="KW-0677">Repeat</keyword>
<dbReference type="FunFam" id="2.40.100.10:FF:000003">
    <property type="entry name" value="Peptidylprolyl isomerase domain and WD repeat-containing 1"/>
    <property type="match status" value="1"/>
</dbReference>
<dbReference type="Gene3D" id="2.130.10.10">
    <property type="entry name" value="YVTN repeat-like/Quinoprotein amine dehydrogenase"/>
    <property type="match status" value="1"/>
</dbReference>
<dbReference type="EC" id="5.2.1.8" evidence="2"/>
<feature type="compositionally biased region" description="Basic and acidic residues" evidence="7">
    <location>
        <begin position="15"/>
        <end position="28"/>
    </location>
</feature>
<dbReference type="InterPro" id="IPR044666">
    <property type="entry name" value="Cyclophilin_A-like"/>
</dbReference>
<evidence type="ECO:0000256" key="7">
    <source>
        <dbReference type="SAM" id="MobiDB-lite"/>
    </source>
</evidence>
<dbReference type="AlphaFoldDB" id="A0AAD5QT39"/>
<keyword evidence="5" id="KW-0697">Rotamase</keyword>
<dbReference type="SMART" id="SM00320">
    <property type="entry name" value="WD40"/>
    <property type="match status" value="4"/>
</dbReference>
<dbReference type="PROSITE" id="PS50072">
    <property type="entry name" value="CSA_PPIASE_2"/>
    <property type="match status" value="1"/>
</dbReference>
<gene>
    <name evidence="9" type="ORF">KIN20_023695</name>
</gene>
<dbReference type="PRINTS" id="PR00153">
    <property type="entry name" value="CSAPPISMRASE"/>
</dbReference>
<protein>
    <recommendedName>
        <fullName evidence="2">peptidylprolyl isomerase</fullName>
        <ecNumber evidence="2">5.2.1.8</ecNumber>
    </recommendedName>
</protein>
<dbReference type="FunFam" id="2.130.10.10:FF:000471">
    <property type="entry name" value="Peptidylprolyl isomerase domain and WD repeat-containing protein"/>
    <property type="match status" value="1"/>
</dbReference>
<dbReference type="PANTHER" id="PTHR45625:SF4">
    <property type="entry name" value="PEPTIDYLPROLYL ISOMERASE DOMAIN AND WD REPEAT-CONTAINING PROTEIN 1"/>
    <property type="match status" value="1"/>
</dbReference>
<dbReference type="SUPFAM" id="SSF50978">
    <property type="entry name" value="WD40 repeat-like"/>
    <property type="match status" value="1"/>
</dbReference>
<evidence type="ECO:0000256" key="6">
    <source>
        <dbReference type="ARBA" id="ARBA00023235"/>
    </source>
</evidence>
<organism evidence="9 10">
    <name type="scientific">Parelaphostrongylus tenuis</name>
    <name type="common">Meningeal worm</name>
    <dbReference type="NCBI Taxonomy" id="148309"/>
    <lineage>
        <taxon>Eukaryota</taxon>
        <taxon>Metazoa</taxon>
        <taxon>Ecdysozoa</taxon>
        <taxon>Nematoda</taxon>
        <taxon>Chromadorea</taxon>
        <taxon>Rhabditida</taxon>
        <taxon>Rhabditina</taxon>
        <taxon>Rhabditomorpha</taxon>
        <taxon>Strongyloidea</taxon>
        <taxon>Metastrongylidae</taxon>
        <taxon>Parelaphostrongylus</taxon>
    </lineage>
</organism>
<keyword evidence="10" id="KW-1185">Reference proteome</keyword>
<dbReference type="InterPro" id="IPR029000">
    <property type="entry name" value="Cyclophilin-like_dom_sf"/>
</dbReference>
<evidence type="ECO:0000256" key="4">
    <source>
        <dbReference type="ARBA" id="ARBA00022737"/>
    </source>
</evidence>
<feature type="domain" description="PPIase cyclophilin-type" evidence="8">
    <location>
        <begin position="489"/>
        <end position="644"/>
    </location>
</feature>
<feature type="region of interest" description="Disordered" evidence="7">
    <location>
        <begin position="1"/>
        <end position="47"/>
    </location>
</feature>
<keyword evidence="3" id="KW-0853">WD repeat</keyword>
<dbReference type="Proteomes" id="UP001196413">
    <property type="component" value="Unassembled WGS sequence"/>
</dbReference>
<comment type="catalytic activity">
    <reaction evidence="1">
        <text>[protein]-peptidylproline (omega=180) = [protein]-peptidylproline (omega=0)</text>
        <dbReference type="Rhea" id="RHEA:16237"/>
        <dbReference type="Rhea" id="RHEA-COMP:10747"/>
        <dbReference type="Rhea" id="RHEA-COMP:10748"/>
        <dbReference type="ChEBI" id="CHEBI:83833"/>
        <dbReference type="ChEBI" id="CHEBI:83834"/>
        <dbReference type="EC" id="5.2.1.8"/>
    </reaction>
</comment>
<dbReference type="Pfam" id="PF00160">
    <property type="entry name" value="Pro_isomerase"/>
    <property type="match status" value="1"/>
</dbReference>
<dbReference type="GO" id="GO:0006457">
    <property type="term" value="P:protein folding"/>
    <property type="evidence" value="ECO:0007669"/>
    <property type="project" value="InterPro"/>
</dbReference>
<dbReference type="InterPro" id="IPR001680">
    <property type="entry name" value="WD40_rpt"/>
</dbReference>
<name>A0AAD5QT39_PARTN</name>
<evidence type="ECO:0000256" key="1">
    <source>
        <dbReference type="ARBA" id="ARBA00000971"/>
    </source>
</evidence>
<dbReference type="GO" id="GO:0005634">
    <property type="term" value="C:nucleus"/>
    <property type="evidence" value="ECO:0007669"/>
    <property type="project" value="UniProtKB-ARBA"/>
</dbReference>
<keyword evidence="6" id="KW-0413">Isomerase</keyword>
<proteinExistence type="predicted"/>
<dbReference type="InterPro" id="IPR002130">
    <property type="entry name" value="Cyclophilin-type_PPIase_dom"/>
</dbReference>
<evidence type="ECO:0000259" key="8">
    <source>
        <dbReference type="PROSITE" id="PS50072"/>
    </source>
</evidence>
<dbReference type="SUPFAM" id="SSF50891">
    <property type="entry name" value="Cyclophilin-like"/>
    <property type="match status" value="1"/>
</dbReference>
<evidence type="ECO:0000256" key="5">
    <source>
        <dbReference type="ARBA" id="ARBA00023110"/>
    </source>
</evidence>
<sequence length="645" mass="73078">MRPTDDETPTVSAAADDKEPSENPERISTKRRGPGDPDEAPSSKKERRLKFESTYLRSIPSATQYEKSFMHRDVITHVIATETDFIITASADGHLKFWKKKYAEGVEFVKHFRCHLASFSHLCTNFNGTLLATVCQQDKNAKIFDVENFDMINILKFDFTPRKACWVHQGSDAVNYLAVCDGDSGKISIVDGKGNGSVLHTLDTLHHAPVLQIEYNHILDIVISVDDSGMIEYWTGAKRGYKFPDNVKWKYKTDTDLYEFVKGKMKTVPVSLAVNPKGTMFATYGEDRRIRIFSLATGKLLNTIDETLNKYLTEAKENRSYGLQNMEWNRRVALEKEMDRDRANSFRNLRLCWDYSGYFLLYPSPIGIKVYNVYTGQTVREIGKEETMRFLAVSLCRSVPDIRARLQGAAATIATEAADNPNLVRTAEPDPIMVCCAHRKNRFYLFTNTEPYSVDESDDSATGRDIFNERPRKEDQITAVEQEGDVAHATEDAILHTTMGDIRIRLFPNECPRTVENFSTHARRGYYNGLTFHRVIKSFMIQTGDPTGKGTGGQSIWGADFEDEFHPRLRHDKPFKVSMANAGPNSNGSQFFITVCPAEWLDGKNTIFGEVTEGMNVVQKINQVPTFEKSGRPRSEITIMSITLK</sequence>
<reference evidence="9" key="1">
    <citation type="submission" date="2021-06" db="EMBL/GenBank/DDBJ databases">
        <title>Parelaphostrongylus tenuis whole genome reference sequence.</title>
        <authorList>
            <person name="Garwood T.J."/>
            <person name="Larsen P.A."/>
            <person name="Fountain-Jones N.M."/>
            <person name="Garbe J.R."/>
            <person name="Macchietto M.G."/>
            <person name="Kania S.A."/>
            <person name="Gerhold R.W."/>
            <person name="Richards J.E."/>
            <person name="Wolf T.M."/>
        </authorList>
    </citation>
    <scope>NUCLEOTIDE SEQUENCE</scope>
    <source>
        <strain evidence="9">MNPRO001-30</strain>
        <tissue evidence="9">Meninges</tissue>
    </source>
</reference>
<dbReference type="PROSITE" id="PS00170">
    <property type="entry name" value="CSA_PPIASE_1"/>
    <property type="match status" value="1"/>
</dbReference>
<dbReference type="InterPro" id="IPR015943">
    <property type="entry name" value="WD40/YVTN_repeat-like_dom_sf"/>
</dbReference>
<dbReference type="InterPro" id="IPR036322">
    <property type="entry name" value="WD40_repeat_dom_sf"/>
</dbReference>
<accession>A0AAD5QT39</accession>
<dbReference type="InterPro" id="IPR020892">
    <property type="entry name" value="Cyclophilin-type_PPIase_CS"/>
</dbReference>
<evidence type="ECO:0000256" key="2">
    <source>
        <dbReference type="ARBA" id="ARBA00013194"/>
    </source>
</evidence>
<comment type="caution">
    <text evidence="9">The sequence shown here is derived from an EMBL/GenBank/DDBJ whole genome shotgun (WGS) entry which is preliminary data.</text>
</comment>
<dbReference type="GO" id="GO:0003755">
    <property type="term" value="F:peptidyl-prolyl cis-trans isomerase activity"/>
    <property type="evidence" value="ECO:0007669"/>
    <property type="project" value="UniProtKB-KW"/>
</dbReference>